<keyword evidence="3" id="KW-1185">Reference proteome</keyword>
<evidence type="ECO:0000256" key="1">
    <source>
        <dbReference type="SAM" id="MobiDB-lite"/>
    </source>
</evidence>
<dbReference type="PANTHER" id="PTHR47331">
    <property type="entry name" value="PHD-TYPE DOMAIN-CONTAINING PROTEIN"/>
    <property type="match status" value="1"/>
</dbReference>
<name>A0AAU9ULV0_EUPED</name>
<organism evidence="2 3">
    <name type="scientific">Euphydryas editha</name>
    <name type="common">Edith's checkerspot</name>
    <dbReference type="NCBI Taxonomy" id="104508"/>
    <lineage>
        <taxon>Eukaryota</taxon>
        <taxon>Metazoa</taxon>
        <taxon>Ecdysozoa</taxon>
        <taxon>Arthropoda</taxon>
        <taxon>Hexapoda</taxon>
        <taxon>Insecta</taxon>
        <taxon>Pterygota</taxon>
        <taxon>Neoptera</taxon>
        <taxon>Endopterygota</taxon>
        <taxon>Lepidoptera</taxon>
        <taxon>Glossata</taxon>
        <taxon>Ditrysia</taxon>
        <taxon>Papilionoidea</taxon>
        <taxon>Nymphalidae</taxon>
        <taxon>Nymphalinae</taxon>
        <taxon>Euphydryas</taxon>
    </lineage>
</organism>
<gene>
    <name evidence="2" type="ORF">EEDITHA_LOCUS14623</name>
</gene>
<reference evidence="2" key="1">
    <citation type="submission" date="2022-03" db="EMBL/GenBank/DDBJ databases">
        <authorList>
            <person name="Tunstrom K."/>
        </authorList>
    </citation>
    <scope>NUCLEOTIDE SEQUENCE</scope>
</reference>
<accession>A0AAU9ULV0</accession>
<comment type="caution">
    <text evidence="2">The sequence shown here is derived from an EMBL/GenBank/DDBJ whole genome shotgun (WGS) entry which is preliminary data.</text>
</comment>
<evidence type="ECO:0000313" key="3">
    <source>
        <dbReference type="Proteomes" id="UP001153954"/>
    </source>
</evidence>
<dbReference type="EMBL" id="CAKOGL010000022">
    <property type="protein sequence ID" value="CAH2099674.1"/>
    <property type="molecule type" value="Genomic_DNA"/>
</dbReference>
<dbReference type="AlphaFoldDB" id="A0AAU9ULV0"/>
<proteinExistence type="predicted"/>
<protein>
    <submittedName>
        <fullName evidence="2">Uncharacterized protein</fullName>
    </submittedName>
</protein>
<feature type="region of interest" description="Disordered" evidence="1">
    <location>
        <begin position="70"/>
        <end position="110"/>
    </location>
</feature>
<sequence length="110" mass="12045">MDALVQKGYAKPAPAEETPNRTWYLPHFVVINPMKPDKLRVVHDATAKTHGVSLNDTLLKSPDLLQSLPGVVPNEVSTTHDSSNGGYNRDVYAGQIETSGPRRSPIPLEE</sequence>
<dbReference type="Proteomes" id="UP001153954">
    <property type="component" value="Unassembled WGS sequence"/>
</dbReference>
<feature type="compositionally biased region" description="Polar residues" evidence="1">
    <location>
        <begin position="75"/>
        <end position="86"/>
    </location>
</feature>
<evidence type="ECO:0000313" key="2">
    <source>
        <dbReference type="EMBL" id="CAH2099674.1"/>
    </source>
</evidence>